<gene>
    <name evidence="2" type="ORF">L248_2945</name>
</gene>
<evidence type="ECO:0000313" key="3">
    <source>
        <dbReference type="Proteomes" id="UP000030647"/>
    </source>
</evidence>
<dbReference type="Proteomes" id="UP000030647">
    <property type="component" value="Unassembled WGS sequence"/>
</dbReference>
<dbReference type="eggNOG" id="COG3600">
    <property type="taxonomic scope" value="Bacteria"/>
</dbReference>
<dbReference type="InterPro" id="IPR025272">
    <property type="entry name" value="SocA_Panacea"/>
</dbReference>
<dbReference type="AlphaFoldDB" id="U4TP96"/>
<proteinExistence type="predicted"/>
<feature type="domain" description="Antitoxin SocA-like Panacea" evidence="1">
    <location>
        <begin position="33"/>
        <end position="129"/>
    </location>
</feature>
<protein>
    <recommendedName>
        <fullName evidence="1">Antitoxin SocA-like Panacea domain-containing protein</fullName>
    </recommendedName>
</protein>
<accession>U4TP96</accession>
<sequence>MMDVNKLVDWFRVTNFVDVHQNRAAENLTLVKLMNLLYFAQGVNLAETGRPLFDEQMVTWKYGALIKSVYTRFDGRNYVAGKIREHDRNNYHEVEKDPEAGEAVNSVNQAYGGTSASDLMTIIRMQKPWLDANGGQIIDQRVLGRYFAEHVMAHG</sequence>
<organism evidence="2 3">
    <name type="scientific">Schleiferilactobacillus shenzhenensis LY-73</name>
    <dbReference type="NCBI Taxonomy" id="1231336"/>
    <lineage>
        <taxon>Bacteria</taxon>
        <taxon>Bacillati</taxon>
        <taxon>Bacillota</taxon>
        <taxon>Bacilli</taxon>
        <taxon>Lactobacillales</taxon>
        <taxon>Lactobacillaceae</taxon>
        <taxon>Schleiferilactobacillus</taxon>
    </lineage>
</organism>
<reference evidence="3" key="1">
    <citation type="journal article" date="2013" name="Genome Announc.">
        <title>Whole-Genome Sequencing of Lactobacillus shenzhenensis Strain LY-73T.</title>
        <authorList>
            <person name="Lin Z."/>
            <person name="Liu Z."/>
            <person name="Yang R."/>
            <person name="Zou Y."/>
            <person name="Wan D."/>
            <person name="Chen J."/>
            <person name="Guo M."/>
            <person name="Zhao J."/>
            <person name="Fang C."/>
            <person name="Yang R."/>
            <person name="Liu F."/>
        </authorList>
    </citation>
    <scope>NUCLEOTIDE SEQUENCE [LARGE SCALE GENOMIC DNA]</scope>
    <source>
        <strain evidence="3">LY-73</strain>
    </source>
</reference>
<evidence type="ECO:0000313" key="2">
    <source>
        <dbReference type="EMBL" id="ERL65270.1"/>
    </source>
</evidence>
<dbReference type="EMBL" id="KI271588">
    <property type="protein sequence ID" value="ERL65270.1"/>
    <property type="molecule type" value="Genomic_DNA"/>
</dbReference>
<name>U4TP96_9LACO</name>
<dbReference type="STRING" id="1231336.L248_2945"/>
<dbReference type="OrthoDB" id="9799173at2"/>
<evidence type="ECO:0000259" key="1">
    <source>
        <dbReference type="Pfam" id="PF13274"/>
    </source>
</evidence>
<dbReference type="Pfam" id="PF13274">
    <property type="entry name" value="SocA_Panacea"/>
    <property type="match status" value="1"/>
</dbReference>
<dbReference type="HOGENOM" id="CLU_110683_3_1_9"/>
<dbReference type="RefSeq" id="WP_022529530.1">
    <property type="nucleotide sequence ID" value="NZ_KI271588.1"/>
</dbReference>
<keyword evidence="3" id="KW-1185">Reference proteome</keyword>